<sequence length="147" mass="16420">MTDTAPFYETKTLSQMTKAEWESLCDGCGKCCIVLLQDPPEDGGRIWRTDVGCRLLDLKAVRCSDYANRHTRVPGCVKLTPENVGTLSWMPQTCAYRLIHEGRPLYDWHPLKTGDPDSTRKAGAGVHGTLVGEDEVDDEDLDDHIIE</sequence>
<dbReference type="EMBL" id="SRXV01000001">
    <property type="protein sequence ID" value="TGY93941.1"/>
    <property type="molecule type" value="Genomic_DNA"/>
</dbReference>
<dbReference type="OrthoDB" id="9786855at2"/>
<evidence type="ECO:0000256" key="1">
    <source>
        <dbReference type="HAMAP-Rule" id="MF_00676"/>
    </source>
</evidence>
<gene>
    <name evidence="3" type="ORF">E5162_01240</name>
</gene>
<dbReference type="Pfam" id="PF03692">
    <property type="entry name" value="CxxCxxCC"/>
    <property type="match status" value="1"/>
</dbReference>
<comment type="similarity">
    <text evidence="1">Belongs to the UPF0260 family.</text>
</comment>
<dbReference type="InterPro" id="IPR008228">
    <property type="entry name" value="UCP006173"/>
</dbReference>
<accession>A0A4S2HDU7</accession>
<dbReference type="PIRSF" id="PIRSF006173">
    <property type="entry name" value="UCP006173"/>
    <property type="match status" value="1"/>
</dbReference>
<proteinExistence type="inferred from homology"/>
<feature type="region of interest" description="Disordered" evidence="2">
    <location>
        <begin position="117"/>
        <end position="147"/>
    </location>
</feature>
<dbReference type="RefSeq" id="WP_135943136.1">
    <property type="nucleotide sequence ID" value="NZ_BMEI01000001.1"/>
</dbReference>
<name>A0A4S2HDU7_9PROT</name>
<evidence type="ECO:0000256" key="2">
    <source>
        <dbReference type="SAM" id="MobiDB-lite"/>
    </source>
</evidence>
<evidence type="ECO:0000313" key="4">
    <source>
        <dbReference type="Proteomes" id="UP000305451"/>
    </source>
</evidence>
<comment type="caution">
    <text evidence="3">The sequence shown here is derived from an EMBL/GenBank/DDBJ whole genome shotgun (WGS) entry which is preliminary data.</text>
</comment>
<dbReference type="AlphaFoldDB" id="A0A4S2HDU7"/>
<evidence type="ECO:0000313" key="3">
    <source>
        <dbReference type="EMBL" id="TGY93941.1"/>
    </source>
</evidence>
<dbReference type="NCBIfam" id="NF003507">
    <property type="entry name" value="PRK05170.2-5"/>
    <property type="match status" value="1"/>
</dbReference>
<organism evidence="3 4">
    <name type="scientific">Marinicauda pacifica</name>
    <dbReference type="NCBI Taxonomy" id="1133559"/>
    <lineage>
        <taxon>Bacteria</taxon>
        <taxon>Pseudomonadati</taxon>
        <taxon>Pseudomonadota</taxon>
        <taxon>Alphaproteobacteria</taxon>
        <taxon>Maricaulales</taxon>
        <taxon>Maricaulaceae</taxon>
        <taxon>Marinicauda</taxon>
    </lineage>
</organism>
<dbReference type="Proteomes" id="UP000305451">
    <property type="component" value="Unassembled WGS sequence"/>
</dbReference>
<reference evidence="3 4" key="1">
    <citation type="journal article" date="2013" name="Int. J. Syst. Evol. Microbiol.">
        <title>Marinicauda pacifica gen. nov., sp. nov., a prosthecate alphaproteobacterium of the family Hyphomonadaceae isolated from deep seawater.</title>
        <authorList>
            <person name="Zhang X.Y."/>
            <person name="Li G.W."/>
            <person name="Wang C.S."/>
            <person name="Zhang Y.J."/>
            <person name="Xu X.W."/>
            <person name="Li H."/>
            <person name="Liu A."/>
            <person name="Liu C."/>
            <person name="Xie B.B."/>
            <person name="Qin Q.L."/>
            <person name="Xu Z."/>
            <person name="Chen X.L."/>
            <person name="Zhou B.C."/>
            <person name="Zhang Y.Z."/>
        </authorList>
    </citation>
    <scope>NUCLEOTIDE SEQUENCE [LARGE SCALE GENOMIC DNA]</scope>
    <source>
        <strain evidence="3 4">P-1 km-3</strain>
    </source>
</reference>
<dbReference type="NCBIfam" id="NF003501">
    <property type="entry name" value="PRK05170.1-5"/>
    <property type="match status" value="1"/>
</dbReference>
<protein>
    <recommendedName>
        <fullName evidence="1">UPF0260 protein E5162_01240</fullName>
    </recommendedName>
</protein>
<dbReference type="PANTHER" id="PTHR37421:SF1">
    <property type="entry name" value="UPF0260 PROTEIN YCGN"/>
    <property type="match status" value="1"/>
</dbReference>
<feature type="compositionally biased region" description="Acidic residues" evidence="2">
    <location>
        <begin position="132"/>
        <end position="147"/>
    </location>
</feature>
<dbReference type="HAMAP" id="MF_00676">
    <property type="entry name" value="UPF0260"/>
    <property type="match status" value="1"/>
</dbReference>
<dbReference type="PANTHER" id="PTHR37421">
    <property type="entry name" value="UPF0260 PROTEIN YCGN"/>
    <property type="match status" value="1"/>
</dbReference>
<keyword evidence="4" id="KW-1185">Reference proteome</keyword>
<dbReference type="InterPro" id="IPR005358">
    <property type="entry name" value="Puta_zinc/iron-chelating_dom"/>
</dbReference>